<accession>A0A9W8GVM7</accession>
<organism evidence="2 3">
    <name type="scientific">Coemansia pectinata</name>
    <dbReference type="NCBI Taxonomy" id="1052879"/>
    <lineage>
        <taxon>Eukaryota</taxon>
        <taxon>Fungi</taxon>
        <taxon>Fungi incertae sedis</taxon>
        <taxon>Zoopagomycota</taxon>
        <taxon>Kickxellomycotina</taxon>
        <taxon>Kickxellomycetes</taxon>
        <taxon>Kickxellales</taxon>
        <taxon>Kickxellaceae</taxon>
        <taxon>Coemansia</taxon>
    </lineage>
</organism>
<proteinExistence type="predicted"/>
<dbReference type="OrthoDB" id="5522521at2759"/>
<evidence type="ECO:0000313" key="3">
    <source>
        <dbReference type="Proteomes" id="UP001140011"/>
    </source>
</evidence>
<feature type="compositionally biased region" description="Polar residues" evidence="1">
    <location>
        <begin position="122"/>
        <end position="152"/>
    </location>
</feature>
<sequence length="160" mass="18198">VDLHMIAIGFGAWRSKLPNADALHGMAVWEIFRARAELSLDGIEHSGKAMFIRRKSTLMLRIIQDFMYAFTQTKAAQIFYTCWLLVSSLWYHFGPSENELSGRLSFLNSPSAQDSRTDYKINHSQPSQDADTSNALPPYTSNDFSPRSQDTLRGNRLYSD</sequence>
<name>A0A9W8GVM7_9FUNG</name>
<comment type="caution">
    <text evidence="2">The sequence shown here is derived from an EMBL/GenBank/DDBJ whole genome shotgun (WGS) entry which is preliminary data.</text>
</comment>
<keyword evidence="3" id="KW-1185">Reference proteome</keyword>
<evidence type="ECO:0000313" key="2">
    <source>
        <dbReference type="EMBL" id="KAJ2751450.1"/>
    </source>
</evidence>
<feature type="non-terminal residue" evidence="2">
    <location>
        <position position="1"/>
    </location>
</feature>
<dbReference type="AlphaFoldDB" id="A0A9W8GVM7"/>
<feature type="region of interest" description="Disordered" evidence="1">
    <location>
        <begin position="115"/>
        <end position="160"/>
    </location>
</feature>
<dbReference type="Proteomes" id="UP001140011">
    <property type="component" value="Unassembled WGS sequence"/>
</dbReference>
<reference evidence="2" key="1">
    <citation type="submission" date="2022-07" db="EMBL/GenBank/DDBJ databases">
        <title>Phylogenomic reconstructions and comparative analyses of Kickxellomycotina fungi.</title>
        <authorList>
            <person name="Reynolds N.K."/>
            <person name="Stajich J.E."/>
            <person name="Barry K."/>
            <person name="Grigoriev I.V."/>
            <person name="Crous P."/>
            <person name="Smith M.E."/>
        </authorList>
    </citation>
    <scope>NUCLEOTIDE SEQUENCE</scope>
    <source>
        <strain evidence="2">BCRC 34297</strain>
    </source>
</reference>
<gene>
    <name evidence="2" type="ORF">GGI19_004473</name>
</gene>
<evidence type="ECO:0000256" key="1">
    <source>
        <dbReference type="SAM" id="MobiDB-lite"/>
    </source>
</evidence>
<dbReference type="EMBL" id="JANBUH010000399">
    <property type="protein sequence ID" value="KAJ2751450.1"/>
    <property type="molecule type" value="Genomic_DNA"/>
</dbReference>
<protein>
    <submittedName>
        <fullName evidence="2">Uncharacterized protein</fullName>
    </submittedName>
</protein>